<feature type="compositionally biased region" description="Basic residues" evidence="1">
    <location>
        <begin position="1"/>
        <end position="27"/>
    </location>
</feature>
<reference evidence="2 3" key="1">
    <citation type="submission" date="2019-12" db="EMBL/GenBank/DDBJ databases">
        <authorList>
            <person name="Floudas D."/>
            <person name="Bentzer J."/>
            <person name="Ahren D."/>
            <person name="Johansson T."/>
            <person name="Persson P."/>
            <person name="Tunlid A."/>
        </authorList>
    </citation>
    <scope>NUCLEOTIDE SEQUENCE [LARGE SCALE GENOMIC DNA]</scope>
    <source>
        <strain evidence="2 3">CBS 102.39</strain>
    </source>
</reference>
<organism evidence="2 3">
    <name type="scientific">Agrocybe pediades</name>
    <dbReference type="NCBI Taxonomy" id="84607"/>
    <lineage>
        <taxon>Eukaryota</taxon>
        <taxon>Fungi</taxon>
        <taxon>Dikarya</taxon>
        <taxon>Basidiomycota</taxon>
        <taxon>Agaricomycotina</taxon>
        <taxon>Agaricomycetes</taxon>
        <taxon>Agaricomycetidae</taxon>
        <taxon>Agaricales</taxon>
        <taxon>Agaricineae</taxon>
        <taxon>Strophariaceae</taxon>
        <taxon>Agrocybe</taxon>
    </lineage>
</organism>
<sequence>MHRSYPSRKQHISTRKHSPLVAKKRPAARPPVPPYQRISYATPGTDARRRRAICDNKKPTSREDINLSDIDRSFDCDGDIDSNVEMDCDSDGSGFYWEEEDTLLTDLLDGPLGRDKDQYLDALADSLQEPFHDQGHLLKKEIAETLVPTHNHVKNIFSTLEKSVDPVFGHGISKFNEGCKRMETTMLAQYNDLNDLHKATQNKITKSLEELKVEYARRDELWINLKASIDAIVNPTLESISDSPAKLEQAIAKLDKQAKSLESRSKDMSSVKKGLQDLFKAS</sequence>
<feature type="region of interest" description="Disordered" evidence="1">
    <location>
        <begin position="260"/>
        <end position="282"/>
    </location>
</feature>
<dbReference type="EMBL" id="JAACJL010000044">
    <property type="protein sequence ID" value="KAF4614855.1"/>
    <property type="molecule type" value="Genomic_DNA"/>
</dbReference>
<dbReference type="AlphaFoldDB" id="A0A8H4QP96"/>
<keyword evidence="3" id="KW-1185">Reference proteome</keyword>
<evidence type="ECO:0000256" key="1">
    <source>
        <dbReference type="SAM" id="MobiDB-lite"/>
    </source>
</evidence>
<comment type="caution">
    <text evidence="2">The sequence shown here is derived from an EMBL/GenBank/DDBJ whole genome shotgun (WGS) entry which is preliminary data.</text>
</comment>
<name>A0A8H4QP96_9AGAR</name>
<proteinExistence type="predicted"/>
<evidence type="ECO:0000313" key="3">
    <source>
        <dbReference type="Proteomes" id="UP000521872"/>
    </source>
</evidence>
<feature type="compositionally biased region" description="Basic and acidic residues" evidence="1">
    <location>
        <begin position="260"/>
        <end position="270"/>
    </location>
</feature>
<dbReference type="Proteomes" id="UP000521872">
    <property type="component" value="Unassembled WGS sequence"/>
</dbReference>
<evidence type="ECO:0000313" key="2">
    <source>
        <dbReference type="EMBL" id="KAF4614855.1"/>
    </source>
</evidence>
<gene>
    <name evidence="2" type="ORF">D9613_002975</name>
</gene>
<protein>
    <submittedName>
        <fullName evidence="2">Uncharacterized protein</fullName>
    </submittedName>
</protein>
<accession>A0A8H4QP96</accession>
<feature type="region of interest" description="Disordered" evidence="1">
    <location>
        <begin position="1"/>
        <end position="47"/>
    </location>
</feature>